<reference key="1">
    <citation type="submission" date="2010-09" db="EMBL/GenBank/DDBJ databases">
        <authorList>
            <person name="Roh H."/>
            <person name="Ko H.-J."/>
            <person name="Kim D."/>
            <person name="Choi D.G."/>
            <person name="Park S."/>
            <person name="Kim S."/>
            <person name="Kim K.H."/>
            <person name="Chang I.S."/>
            <person name="Choi I.-G."/>
        </authorList>
    </citation>
    <scope>NUCLEOTIDE SEQUENCE</scope>
    <source>
        <strain>KIST612</strain>
    </source>
</reference>
<dbReference type="REBASE" id="80844">
    <property type="entry name" value="S.EliKORF2923P"/>
</dbReference>
<evidence type="ECO:0000256" key="3">
    <source>
        <dbReference type="ARBA" id="ARBA00023125"/>
    </source>
</evidence>
<keyword evidence="6" id="KW-1185">Reference proteome</keyword>
<dbReference type="HOGENOM" id="CLU_039161_2_0_9"/>
<keyword evidence="2" id="KW-0680">Restriction system</keyword>
<evidence type="ECO:0000256" key="1">
    <source>
        <dbReference type="ARBA" id="ARBA00010923"/>
    </source>
</evidence>
<dbReference type="Pfam" id="PF01420">
    <property type="entry name" value="Methylase_S"/>
    <property type="match status" value="2"/>
</dbReference>
<accession>E3GPA7</accession>
<evidence type="ECO:0000256" key="2">
    <source>
        <dbReference type="ARBA" id="ARBA00022747"/>
    </source>
</evidence>
<dbReference type="eggNOG" id="COG0732">
    <property type="taxonomic scope" value="Bacteria"/>
</dbReference>
<dbReference type="GO" id="GO:0003677">
    <property type="term" value="F:DNA binding"/>
    <property type="evidence" value="ECO:0007669"/>
    <property type="project" value="UniProtKB-KW"/>
</dbReference>
<protein>
    <submittedName>
        <fullName evidence="5">S-CspCI</fullName>
    </submittedName>
</protein>
<feature type="domain" description="Type I restriction modification DNA specificity" evidence="4">
    <location>
        <begin position="185"/>
        <end position="284"/>
    </location>
</feature>
<evidence type="ECO:0000313" key="6">
    <source>
        <dbReference type="Proteomes" id="UP000006873"/>
    </source>
</evidence>
<dbReference type="EMBL" id="CP002273">
    <property type="protein sequence ID" value="ADO37893.1"/>
    <property type="molecule type" value="Genomic_DNA"/>
</dbReference>
<proteinExistence type="inferred from homology"/>
<comment type="similarity">
    <text evidence="1">Belongs to the type-I restriction system S methylase family.</text>
</comment>
<dbReference type="SUPFAM" id="SSF116734">
    <property type="entry name" value="DNA methylase specificity domain"/>
    <property type="match status" value="2"/>
</dbReference>
<organism evidence="5 6">
    <name type="scientific">Eubacterium callanderi</name>
    <dbReference type="NCBI Taxonomy" id="53442"/>
    <lineage>
        <taxon>Bacteria</taxon>
        <taxon>Bacillati</taxon>
        <taxon>Bacillota</taxon>
        <taxon>Clostridia</taxon>
        <taxon>Eubacteriales</taxon>
        <taxon>Eubacteriaceae</taxon>
        <taxon>Eubacterium</taxon>
    </lineage>
</organism>
<dbReference type="InterPro" id="IPR044946">
    <property type="entry name" value="Restrct_endonuc_typeI_TRD_sf"/>
</dbReference>
<keyword evidence="3" id="KW-0238">DNA-binding</keyword>
<reference evidence="5 6" key="2">
    <citation type="journal article" date="2011" name="J. Bacteriol.">
        <title>Complete genome sequence of a carbon monoxide-utilizing acetogen, Eubacterium limosum KIST612.</title>
        <authorList>
            <person name="Roh H."/>
            <person name="Ko H.J."/>
            <person name="Kim D."/>
            <person name="Choi D.G."/>
            <person name="Park S."/>
            <person name="Kim S."/>
            <person name="Chang I.S."/>
            <person name="Choi I.G."/>
        </authorList>
    </citation>
    <scope>NUCLEOTIDE SEQUENCE [LARGE SCALE GENOMIC DNA]</scope>
    <source>
        <strain evidence="5 6">KIST612</strain>
    </source>
</reference>
<evidence type="ECO:0000259" key="4">
    <source>
        <dbReference type="Pfam" id="PF01420"/>
    </source>
</evidence>
<sequence>MTLAKIDTNMWKEFKLTKIFRMRNTKCIVQKDIVPDSGLTPYVTAQSGNNGVMTYIDCPEEWLDEGNCIMIGGKTLTFSYQSQSFCSNDSHNIALYLKDEDSASEMRYLFLITALRRSLYQKYSWGDSISMKSIVDDTFYIPVNSSDEPDWEYMDEFMFKVMQESATNLESLAQADGEKHALDISGWKKFHLYDDALFDIDMGTKLDRVKMLQSNPDVNFVGRANANNGITARVDSIAGIEPYSAGNMTLSLGGEYLGSCFVQPDKFYTSQNVIVLKPKHEMSFSVKQFIATMIFRESRSYYKAFIDELNRHIKTDFSFYLPVDSMGKPDWAYMEAYMCSMIHGAETDLDAMQSALQ</sequence>
<dbReference type="Proteomes" id="UP000006873">
    <property type="component" value="Chromosome"/>
</dbReference>
<name>E3GPA7_9FIRM</name>
<dbReference type="Gene3D" id="3.90.220.20">
    <property type="entry name" value="DNA methylase specificity domains"/>
    <property type="match status" value="2"/>
</dbReference>
<evidence type="ECO:0000313" key="5">
    <source>
        <dbReference type="EMBL" id="ADO37893.1"/>
    </source>
</evidence>
<dbReference type="KEGG" id="elm:ELI_2924"/>
<gene>
    <name evidence="5" type="ordered locus">ELI_2924</name>
</gene>
<feature type="domain" description="Type I restriction modification DNA specificity" evidence="4">
    <location>
        <begin position="11"/>
        <end position="158"/>
    </location>
</feature>
<dbReference type="GO" id="GO:0009307">
    <property type="term" value="P:DNA restriction-modification system"/>
    <property type="evidence" value="ECO:0007669"/>
    <property type="project" value="UniProtKB-KW"/>
</dbReference>
<dbReference type="AlphaFoldDB" id="E3GPA7"/>
<dbReference type="InterPro" id="IPR000055">
    <property type="entry name" value="Restrct_endonuc_typeI_TRD"/>
</dbReference>